<dbReference type="Pfam" id="PF01112">
    <property type="entry name" value="Asparaginase_2"/>
    <property type="match status" value="1"/>
</dbReference>
<dbReference type="CDD" id="cd04701">
    <property type="entry name" value="Asparaginase_2"/>
    <property type="match status" value="1"/>
</dbReference>
<keyword evidence="4" id="KW-1185">Reference proteome</keyword>
<comment type="caution">
    <text evidence="3">The sequence shown here is derived from an EMBL/GenBank/DDBJ whole genome shotgun (WGS) entry which is preliminary data.</text>
</comment>
<dbReference type="PANTHER" id="PTHR10188">
    <property type="entry name" value="L-ASPARAGINASE"/>
    <property type="match status" value="1"/>
</dbReference>
<proteinExistence type="predicted"/>
<dbReference type="Proteomes" id="UP000606974">
    <property type="component" value="Unassembled WGS sequence"/>
</dbReference>
<protein>
    <recommendedName>
        <fullName evidence="5">N-terminal nucleophile aminohydrolase</fullName>
    </recommendedName>
</protein>
<dbReference type="GO" id="GO:0005737">
    <property type="term" value="C:cytoplasm"/>
    <property type="evidence" value="ECO:0007669"/>
    <property type="project" value="TreeGrafter"/>
</dbReference>
<dbReference type="PANTHER" id="PTHR10188:SF43">
    <property type="entry name" value="ASPARAGINASE (EUROFUNG)"/>
    <property type="match status" value="1"/>
</dbReference>
<evidence type="ECO:0008006" key="5">
    <source>
        <dbReference type="Google" id="ProtNLM"/>
    </source>
</evidence>
<reference evidence="3" key="1">
    <citation type="submission" date="2020-02" db="EMBL/GenBank/DDBJ databases">
        <authorList>
            <person name="Palmer J.M."/>
        </authorList>
    </citation>
    <scope>NUCLEOTIDE SEQUENCE</scope>
    <source>
        <strain evidence="3">EPUS1.4</strain>
        <tissue evidence="3">Thallus</tissue>
    </source>
</reference>
<dbReference type="GO" id="GO:0016787">
    <property type="term" value="F:hydrolase activity"/>
    <property type="evidence" value="ECO:0007669"/>
    <property type="project" value="InterPro"/>
</dbReference>
<accession>A0A8H7E5V1</accession>
<sequence>MSPEKENQLPGPYVPTLILHGGAGNITRKNLPPDLYEQYESSLLKYLDSARKLLDSGFSALDASVHAVSLMEDDPLFNCGRGSVFTEKGTIEMEASIMVASVDPDRDGRDGGSMAAEQKRGASVSLVRATRHPIQLAREVLLVQPNAKASSLHCQLSGPEVEEWGWREKGLERKDHSWFWTEKRWAEHLRGLQKDQMRDDNRPHSALAQVGSKTGPTHDEDNFLPSQGTVGAVCMDSWGDVVVATSTGGLTNKKVGRIGDTPTLGAGFWAESWEEPCAMSSTEPTVLVRGKAIMLTMKDRLTTAVNAGLGELLQACWPSMPTADQSDELLLPTGMKAAQATNLHWTGSLVKTQARPRTVPEMYYENTASSTKHKRASRRRAVAISGTGNGDTFLRTAACRTTAAICRFCTQGPTSNPTALAAAADMTAGINGEMQRSAGDRWEATGEGQAGMIGIEVCSDAYDSEGGPTAYTASKKPRLAGTVVSNFNCGGLFRAWVDETTGEGKVMVFREEYH</sequence>
<dbReference type="Gene3D" id="3.60.20.30">
    <property type="entry name" value="(Glycosyl)asparaginase"/>
    <property type="match status" value="1"/>
</dbReference>
<dbReference type="InterPro" id="IPR029055">
    <property type="entry name" value="Ntn_hydrolases_N"/>
</dbReference>
<organism evidence="3 4">
    <name type="scientific">Endocarpon pusillum</name>
    <dbReference type="NCBI Taxonomy" id="364733"/>
    <lineage>
        <taxon>Eukaryota</taxon>
        <taxon>Fungi</taxon>
        <taxon>Dikarya</taxon>
        <taxon>Ascomycota</taxon>
        <taxon>Pezizomycotina</taxon>
        <taxon>Eurotiomycetes</taxon>
        <taxon>Chaetothyriomycetidae</taxon>
        <taxon>Verrucariales</taxon>
        <taxon>Verrucariaceae</taxon>
        <taxon>Endocarpon</taxon>
    </lineage>
</organism>
<feature type="site" description="Cleavage; by autolysis" evidence="2">
    <location>
        <begin position="228"/>
        <end position="229"/>
    </location>
</feature>
<dbReference type="EMBL" id="JAACFV010000061">
    <property type="protein sequence ID" value="KAF7507911.1"/>
    <property type="molecule type" value="Genomic_DNA"/>
</dbReference>
<name>A0A8H7E5V1_9EURO</name>
<dbReference type="AlphaFoldDB" id="A0A8H7E5V1"/>
<gene>
    <name evidence="3" type="ORF">GJ744_009945</name>
</gene>
<evidence type="ECO:0000256" key="1">
    <source>
        <dbReference type="PIRSR" id="PIRSR600246-1"/>
    </source>
</evidence>
<evidence type="ECO:0000313" key="4">
    <source>
        <dbReference type="Proteomes" id="UP000606974"/>
    </source>
</evidence>
<feature type="active site" description="Nucleophile" evidence="1">
    <location>
        <position position="229"/>
    </location>
</feature>
<dbReference type="SUPFAM" id="SSF56235">
    <property type="entry name" value="N-terminal nucleophile aminohydrolases (Ntn hydrolases)"/>
    <property type="match status" value="1"/>
</dbReference>
<evidence type="ECO:0000256" key="2">
    <source>
        <dbReference type="PIRSR" id="PIRSR600246-3"/>
    </source>
</evidence>
<evidence type="ECO:0000313" key="3">
    <source>
        <dbReference type="EMBL" id="KAF7507911.1"/>
    </source>
</evidence>
<dbReference type="InterPro" id="IPR000246">
    <property type="entry name" value="Peptidase_T2"/>
</dbReference>
<dbReference type="OrthoDB" id="2262349at2759"/>